<name>A0ABP0P370_9DINO</name>
<keyword evidence="3" id="KW-1185">Reference proteome</keyword>
<dbReference type="EMBL" id="CAXAMM010032047">
    <property type="protein sequence ID" value="CAK9069140.1"/>
    <property type="molecule type" value="Genomic_DNA"/>
</dbReference>
<evidence type="ECO:0000256" key="1">
    <source>
        <dbReference type="SAM" id="Phobius"/>
    </source>
</evidence>
<evidence type="ECO:0000313" key="3">
    <source>
        <dbReference type="Proteomes" id="UP001642464"/>
    </source>
</evidence>
<reference evidence="2 3" key="1">
    <citation type="submission" date="2024-02" db="EMBL/GenBank/DDBJ databases">
        <authorList>
            <person name="Chen Y."/>
            <person name="Shah S."/>
            <person name="Dougan E. K."/>
            <person name="Thang M."/>
            <person name="Chan C."/>
        </authorList>
    </citation>
    <scope>NUCLEOTIDE SEQUENCE [LARGE SCALE GENOMIC DNA]</scope>
</reference>
<protein>
    <submittedName>
        <fullName evidence="2">Uncharacterized protein</fullName>
    </submittedName>
</protein>
<accession>A0ABP0P370</accession>
<proteinExistence type="predicted"/>
<feature type="transmembrane region" description="Helical" evidence="1">
    <location>
        <begin position="103"/>
        <end position="123"/>
    </location>
</feature>
<feature type="transmembrane region" description="Helical" evidence="1">
    <location>
        <begin position="26"/>
        <end position="49"/>
    </location>
</feature>
<keyword evidence="1" id="KW-0472">Membrane</keyword>
<organism evidence="2 3">
    <name type="scientific">Durusdinium trenchii</name>
    <dbReference type="NCBI Taxonomy" id="1381693"/>
    <lineage>
        <taxon>Eukaryota</taxon>
        <taxon>Sar</taxon>
        <taxon>Alveolata</taxon>
        <taxon>Dinophyceae</taxon>
        <taxon>Suessiales</taxon>
        <taxon>Symbiodiniaceae</taxon>
        <taxon>Durusdinium</taxon>
    </lineage>
</organism>
<comment type="caution">
    <text evidence="2">The sequence shown here is derived from an EMBL/GenBank/DDBJ whole genome shotgun (WGS) entry which is preliminary data.</text>
</comment>
<keyword evidence="1" id="KW-0812">Transmembrane</keyword>
<gene>
    <name evidence="2" type="ORF">SCF082_LOCUS34684</name>
</gene>
<feature type="transmembrane region" description="Helical" evidence="1">
    <location>
        <begin position="70"/>
        <end position="91"/>
    </location>
</feature>
<sequence>MLPAWLTKEDPAKQVAKFRMISTFEATLRVVLGLVMIAYAALSHFEVLLGPTSYGRQEYREFADEKRAQVLRHLFRIYVVAFVLALVFPWLEGTFKAGMQGTFRDVVLSLATVFAHLFTYVYIGG</sequence>
<keyword evidence="1" id="KW-1133">Transmembrane helix</keyword>
<dbReference type="Proteomes" id="UP001642464">
    <property type="component" value="Unassembled WGS sequence"/>
</dbReference>
<evidence type="ECO:0000313" key="2">
    <source>
        <dbReference type="EMBL" id="CAK9069140.1"/>
    </source>
</evidence>